<sequence>MTVRPSNLRETLLGGAQTLGAFLFLGSPDVAEVMAVAGFPILIVDREHVAADNATALAELRAIRSVSDAFAMVRTRDNTPGAIKPMLDAGFDGIMVADIRAAEEARAIAEAARYAPMGRRGAHFTVSRAARYGFDVARHPENANRNILVCAMIESREGLENIDAIAAVEGIDMLFLGPLDLTADYGTFGDLASPELSDALRKAEAKITQCRKLLGGAALPGDTPAELFARGYSLVTGASDVGILREGALKYIQCK</sequence>
<evidence type="ECO:0000256" key="3">
    <source>
        <dbReference type="ARBA" id="ARBA00023239"/>
    </source>
</evidence>
<evidence type="ECO:0000313" key="5">
    <source>
        <dbReference type="EMBL" id="UYQ71956.1"/>
    </source>
</evidence>
<keyword evidence="6" id="KW-1185">Reference proteome</keyword>
<gene>
    <name evidence="5" type="ORF">OF122_18260</name>
</gene>
<dbReference type="GO" id="GO:0016829">
    <property type="term" value="F:lyase activity"/>
    <property type="evidence" value="ECO:0007669"/>
    <property type="project" value="UniProtKB-KW"/>
</dbReference>
<keyword evidence="3 5" id="KW-0456">Lyase</keyword>
<accession>A0ABY6IMX8</accession>
<dbReference type="PANTHER" id="PTHR30502">
    <property type="entry name" value="2-KETO-3-DEOXY-L-RHAMNONATE ALDOLASE"/>
    <property type="match status" value="1"/>
</dbReference>
<dbReference type="Proteomes" id="UP001163882">
    <property type="component" value="Chromosome"/>
</dbReference>
<dbReference type="InterPro" id="IPR015813">
    <property type="entry name" value="Pyrv/PenolPyrv_kinase-like_dom"/>
</dbReference>
<dbReference type="RefSeq" id="WP_264225603.1">
    <property type="nucleotide sequence ID" value="NZ_CP107716.1"/>
</dbReference>
<organism evidence="5 6">
    <name type="scientific">Pelagibacterium flavum</name>
    <dbReference type="NCBI Taxonomy" id="2984530"/>
    <lineage>
        <taxon>Bacteria</taxon>
        <taxon>Pseudomonadati</taxon>
        <taxon>Pseudomonadota</taxon>
        <taxon>Alphaproteobacteria</taxon>
        <taxon>Hyphomicrobiales</taxon>
        <taxon>Devosiaceae</taxon>
        <taxon>Pelagibacterium</taxon>
    </lineage>
</organism>
<dbReference type="InterPro" id="IPR040442">
    <property type="entry name" value="Pyrv_kinase-like_dom_sf"/>
</dbReference>
<dbReference type="Pfam" id="PF03328">
    <property type="entry name" value="HpcH_HpaI"/>
    <property type="match status" value="1"/>
</dbReference>
<evidence type="ECO:0000256" key="2">
    <source>
        <dbReference type="ARBA" id="ARBA00022723"/>
    </source>
</evidence>
<reference evidence="5" key="1">
    <citation type="submission" date="2022-10" db="EMBL/GenBank/DDBJ databases">
        <title>YIM 151497 complete genome.</title>
        <authorList>
            <person name="Chen X."/>
        </authorList>
    </citation>
    <scope>NUCLEOTIDE SEQUENCE</scope>
    <source>
        <strain evidence="5">YIM 151497</strain>
    </source>
</reference>
<feature type="domain" description="HpcH/HpaI aldolase/citrate lyase" evidence="4">
    <location>
        <begin position="20"/>
        <end position="225"/>
    </location>
</feature>
<evidence type="ECO:0000259" key="4">
    <source>
        <dbReference type="Pfam" id="PF03328"/>
    </source>
</evidence>
<dbReference type="PANTHER" id="PTHR30502:SF0">
    <property type="entry name" value="PHOSPHOENOLPYRUVATE CARBOXYLASE FAMILY PROTEIN"/>
    <property type="match status" value="1"/>
</dbReference>
<keyword evidence="2" id="KW-0479">Metal-binding</keyword>
<evidence type="ECO:0000313" key="6">
    <source>
        <dbReference type="Proteomes" id="UP001163882"/>
    </source>
</evidence>
<dbReference type="InterPro" id="IPR050251">
    <property type="entry name" value="HpcH-HpaI_aldolase"/>
</dbReference>
<dbReference type="EMBL" id="CP107716">
    <property type="protein sequence ID" value="UYQ71956.1"/>
    <property type="molecule type" value="Genomic_DNA"/>
</dbReference>
<evidence type="ECO:0000256" key="1">
    <source>
        <dbReference type="ARBA" id="ARBA00005568"/>
    </source>
</evidence>
<name>A0ABY6IMX8_9HYPH</name>
<proteinExistence type="inferred from homology"/>
<dbReference type="InterPro" id="IPR005000">
    <property type="entry name" value="Aldolase/citrate-lyase_domain"/>
</dbReference>
<dbReference type="SUPFAM" id="SSF51621">
    <property type="entry name" value="Phosphoenolpyruvate/pyruvate domain"/>
    <property type="match status" value="1"/>
</dbReference>
<protein>
    <submittedName>
        <fullName evidence="5">Aldolase/citrate lyase family protein</fullName>
    </submittedName>
</protein>
<dbReference type="Gene3D" id="3.20.20.60">
    <property type="entry name" value="Phosphoenolpyruvate-binding domains"/>
    <property type="match status" value="1"/>
</dbReference>
<comment type="similarity">
    <text evidence="1">Belongs to the HpcH/HpaI aldolase family.</text>
</comment>